<accession>A0A9N8ESN8</accession>
<protein>
    <submittedName>
        <fullName evidence="3">Uncharacterized protein</fullName>
    </submittedName>
</protein>
<keyword evidence="1" id="KW-0812">Transmembrane</keyword>
<keyword evidence="1" id="KW-0472">Membrane</keyword>
<dbReference type="PANTHER" id="PTHR37231">
    <property type="entry name" value="EXPRESSED PROTEIN"/>
    <property type="match status" value="1"/>
</dbReference>
<dbReference type="EMBL" id="CAICTM010001761">
    <property type="protein sequence ID" value="CAB9526008.1"/>
    <property type="molecule type" value="Genomic_DNA"/>
</dbReference>
<reference evidence="3" key="1">
    <citation type="submission" date="2020-06" db="EMBL/GenBank/DDBJ databases">
        <authorList>
            <consortium name="Plant Systems Biology data submission"/>
        </authorList>
    </citation>
    <scope>NUCLEOTIDE SEQUENCE</scope>
    <source>
        <strain evidence="3">D6</strain>
    </source>
</reference>
<name>A0A9N8ESN8_9STRA</name>
<keyword evidence="2" id="KW-0732">Signal</keyword>
<evidence type="ECO:0000313" key="3">
    <source>
        <dbReference type="EMBL" id="CAB9526008.1"/>
    </source>
</evidence>
<keyword evidence="1" id="KW-1133">Transmembrane helix</keyword>
<gene>
    <name evidence="3" type="ORF">SEMRO_1763_G296020.1</name>
</gene>
<dbReference type="Proteomes" id="UP001153069">
    <property type="component" value="Unassembled WGS sequence"/>
</dbReference>
<evidence type="ECO:0000256" key="1">
    <source>
        <dbReference type="SAM" id="Phobius"/>
    </source>
</evidence>
<comment type="caution">
    <text evidence="3">The sequence shown here is derived from an EMBL/GenBank/DDBJ whole genome shotgun (WGS) entry which is preliminary data.</text>
</comment>
<sequence length="193" mass="19952">MIPNERMTAAWLVLTFLGTSISPIAAFSLQPMMVPQSSSSTLIHQRQRQTLKLMKPSTFVKPLLASSDDEASTSIAESDQLILGLGGTVAAVVMMYSEFVLSQTGCGLPAGPFGAVGAMEGLSYLSVVALAGFSIFQKVTTGSGLPAGKYGLLGLAEGLAFLAIAAGVVVLGLQVTNYGYIPNAVPMEGGMCQ</sequence>
<keyword evidence="4" id="KW-1185">Reference proteome</keyword>
<dbReference type="AlphaFoldDB" id="A0A9N8ESN8"/>
<organism evidence="3 4">
    <name type="scientific">Seminavis robusta</name>
    <dbReference type="NCBI Taxonomy" id="568900"/>
    <lineage>
        <taxon>Eukaryota</taxon>
        <taxon>Sar</taxon>
        <taxon>Stramenopiles</taxon>
        <taxon>Ochrophyta</taxon>
        <taxon>Bacillariophyta</taxon>
        <taxon>Bacillariophyceae</taxon>
        <taxon>Bacillariophycidae</taxon>
        <taxon>Naviculales</taxon>
        <taxon>Naviculaceae</taxon>
        <taxon>Seminavis</taxon>
    </lineage>
</organism>
<evidence type="ECO:0000313" key="4">
    <source>
        <dbReference type="Proteomes" id="UP001153069"/>
    </source>
</evidence>
<feature type="transmembrane region" description="Helical" evidence="1">
    <location>
        <begin position="81"/>
        <end position="101"/>
    </location>
</feature>
<evidence type="ECO:0000256" key="2">
    <source>
        <dbReference type="SAM" id="SignalP"/>
    </source>
</evidence>
<feature type="chain" id="PRO_5040156410" evidence="2">
    <location>
        <begin position="27"/>
        <end position="193"/>
    </location>
</feature>
<feature type="transmembrane region" description="Helical" evidence="1">
    <location>
        <begin position="113"/>
        <end position="136"/>
    </location>
</feature>
<feature type="transmembrane region" description="Helical" evidence="1">
    <location>
        <begin position="151"/>
        <end position="173"/>
    </location>
</feature>
<proteinExistence type="predicted"/>
<feature type="signal peptide" evidence="2">
    <location>
        <begin position="1"/>
        <end position="26"/>
    </location>
</feature>
<dbReference type="OrthoDB" id="2015857at2759"/>
<dbReference type="PANTHER" id="PTHR37231:SF2">
    <property type="entry name" value="EXPRESSED PROTEIN"/>
    <property type="match status" value="1"/>
</dbReference>